<gene>
    <name evidence="3" type="ORF">N0F65_011139</name>
</gene>
<accession>A0AAV2Z8T5</accession>
<evidence type="ECO:0000256" key="2">
    <source>
        <dbReference type="SAM" id="MobiDB-lite"/>
    </source>
</evidence>
<feature type="region of interest" description="Disordered" evidence="2">
    <location>
        <begin position="22"/>
        <end position="58"/>
    </location>
</feature>
<protein>
    <submittedName>
        <fullName evidence="3">Uncharacterized protein</fullName>
    </submittedName>
</protein>
<dbReference type="EMBL" id="DAKRPA010000036">
    <property type="protein sequence ID" value="DBA02072.1"/>
    <property type="molecule type" value="Genomic_DNA"/>
</dbReference>
<sequence>MRRRAGGGGTYASSTSLRSIASLPPFNTVRAQYQNSPRRKQPKRFEQSREQPEDGLKTPLQKSIEELYEVRDKIRDGFVRFDRSRMIFNQELEEVNAMVLHMQLEQEAISLRFYLFFNCMANHIQRAFRGHRGRKVFRQAVAAQAALRIQRAYKAMRRRRQKRLTQLRLISRKVLRGLRNIKAHQELTHTELLNRVNHHMMIEQQWRKAMGVADTENDLINALYRKKFMRRRIGLMFRQVVLLVSTVRFWRRLIPAEYPTITLTVEDEQQVDTQSSIEVDREGDDDTGAASDGLDGDEDGEQSDDDERATPSPKPVDSDRLLMSPRGKKVTPRAPPQPKAAAALSREELRRRQRTYTMQVQEENTRREQMRQQALERQKELALAAEQERRRLEEEQRRYRLLHAQALREDLERRGLLAIRQNTLKKEAELRREELAGLRVTQAKQKIAQEVLSPDTQRILTRKQRRILRQRASRQ</sequence>
<keyword evidence="4" id="KW-1185">Reference proteome</keyword>
<organism evidence="3 4">
    <name type="scientific">Lagenidium giganteum</name>
    <dbReference type="NCBI Taxonomy" id="4803"/>
    <lineage>
        <taxon>Eukaryota</taxon>
        <taxon>Sar</taxon>
        <taxon>Stramenopiles</taxon>
        <taxon>Oomycota</taxon>
        <taxon>Peronosporomycetes</taxon>
        <taxon>Pythiales</taxon>
        <taxon>Pythiaceae</taxon>
    </lineage>
</organism>
<reference evidence="3" key="2">
    <citation type="journal article" date="2023" name="Microbiol Resour">
        <title>Decontamination and Annotation of the Draft Genome Sequence of the Oomycete Lagenidium giganteum ARSEF 373.</title>
        <authorList>
            <person name="Morgan W.R."/>
            <person name="Tartar A."/>
        </authorList>
    </citation>
    <scope>NUCLEOTIDE SEQUENCE</scope>
    <source>
        <strain evidence="3">ARSEF 373</strain>
    </source>
</reference>
<dbReference type="AlphaFoldDB" id="A0AAV2Z8T5"/>
<evidence type="ECO:0000313" key="4">
    <source>
        <dbReference type="Proteomes" id="UP001146120"/>
    </source>
</evidence>
<keyword evidence="1" id="KW-0175">Coiled coil</keyword>
<proteinExistence type="predicted"/>
<feature type="compositionally biased region" description="Acidic residues" evidence="2">
    <location>
        <begin position="294"/>
        <end position="307"/>
    </location>
</feature>
<evidence type="ECO:0000256" key="1">
    <source>
        <dbReference type="SAM" id="Coils"/>
    </source>
</evidence>
<dbReference type="PROSITE" id="PS50096">
    <property type="entry name" value="IQ"/>
    <property type="match status" value="1"/>
</dbReference>
<feature type="compositionally biased region" description="Basic and acidic residues" evidence="2">
    <location>
        <begin position="43"/>
        <end position="56"/>
    </location>
</feature>
<comment type="caution">
    <text evidence="3">The sequence shown here is derived from an EMBL/GenBank/DDBJ whole genome shotgun (WGS) entry which is preliminary data.</text>
</comment>
<dbReference type="Proteomes" id="UP001146120">
    <property type="component" value="Unassembled WGS sequence"/>
</dbReference>
<feature type="region of interest" description="Disordered" evidence="2">
    <location>
        <begin position="268"/>
        <end position="350"/>
    </location>
</feature>
<evidence type="ECO:0000313" key="3">
    <source>
        <dbReference type="EMBL" id="DBA02072.1"/>
    </source>
</evidence>
<name>A0AAV2Z8T5_9STRA</name>
<reference evidence="3" key="1">
    <citation type="submission" date="2022-11" db="EMBL/GenBank/DDBJ databases">
        <authorList>
            <person name="Morgan W.R."/>
            <person name="Tartar A."/>
        </authorList>
    </citation>
    <scope>NUCLEOTIDE SEQUENCE</scope>
    <source>
        <strain evidence="3">ARSEF 373</strain>
    </source>
</reference>
<feature type="coiled-coil region" evidence="1">
    <location>
        <begin position="360"/>
        <end position="409"/>
    </location>
</feature>